<evidence type="ECO:0000256" key="1">
    <source>
        <dbReference type="SAM" id="MobiDB-lite"/>
    </source>
</evidence>
<gene>
    <name evidence="2" type="ORF">B296_00020049</name>
</gene>
<name>A0A426ZKR3_ENSVE</name>
<feature type="region of interest" description="Disordered" evidence="1">
    <location>
        <begin position="112"/>
        <end position="132"/>
    </location>
</feature>
<reference evidence="2 3" key="1">
    <citation type="journal article" date="2014" name="Agronomy (Basel)">
        <title>A Draft Genome Sequence for Ensete ventricosum, the Drought-Tolerant Tree Against Hunger.</title>
        <authorList>
            <person name="Harrison J."/>
            <person name="Moore K.A."/>
            <person name="Paszkiewicz K."/>
            <person name="Jones T."/>
            <person name="Grant M."/>
            <person name="Ambacheew D."/>
            <person name="Muzemil S."/>
            <person name="Studholme D.J."/>
        </authorList>
    </citation>
    <scope>NUCLEOTIDE SEQUENCE [LARGE SCALE GENOMIC DNA]</scope>
</reference>
<dbReference type="PANTHER" id="PTHR33240">
    <property type="entry name" value="OS08G0508500 PROTEIN"/>
    <property type="match status" value="1"/>
</dbReference>
<protein>
    <submittedName>
        <fullName evidence="2">Uncharacterized protein</fullName>
    </submittedName>
</protein>
<dbReference type="EMBL" id="AMZH03006157">
    <property type="protein sequence ID" value="RRT64525.1"/>
    <property type="molecule type" value="Genomic_DNA"/>
</dbReference>
<accession>A0A426ZKR3</accession>
<evidence type="ECO:0000313" key="3">
    <source>
        <dbReference type="Proteomes" id="UP000287651"/>
    </source>
</evidence>
<sequence>MTDKDLVPITSALTWFTGDSISPLGMTTLSITVGEESRSKTLMVSFMVVELPLTYNTIIGQPTLSKLKVVVSTYHRAMKFSTKAGVGEARSDLREYKHCYLTATMLLKKLKTPTSTVDPRDPDKGTLNPELVEKVVEALPDS</sequence>
<evidence type="ECO:0000313" key="2">
    <source>
        <dbReference type="EMBL" id="RRT64525.1"/>
    </source>
</evidence>
<dbReference type="PANTHER" id="PTHR33240:SF8">
    <property type="entry name" value="OS03G0439900 PROTEIN"/>
    <property type="match status" value="1"/>
</dbReference>
<comment type="caution">
    <text evidence="2">The sequence shown here is derived from an EMBL/GenBank/DDBJ whole genome shotgun (WGS) entry which is preliminary data.</text>
</comment>
<dbReference type="Proteomes" id="UP000287651">
    <property type="component" value="Unassembled WGS sequence"/>
</dbReference>
<organism evidence="2 3">
    <name type="scientific">Ensete ventricosum</name>
    <name type="common">Abyssinian banana</name>
    <name type="synonym">Musa ensete</name>
    <dbReference type="NCBI Taxonomy" id="4639"/>
    <lineage>
        <taxon>Eukaryota</taxon>
        <taxon>Viridiplantae</taxon>
        <taxon>Streptophyta</taxon>
        <taxon>Embryophyta</taxon>
        <taxon>Tracheophyta</taxon>
        <taxon>Spermatophyta</taxon>
        <taxon>Magnoliopsida</taxon>
        <taxon>Liliopsida</taxon>
        <taxon>Zingiberales</taxon>
        <taxon>Musaceae</taxon>
        <taxon>Ensete</taxon>
    </lineage>
</organism>
<dbReference type="AlphaFoldDB" id="A0A426ZKR3"/>
<proteinExistence type="predicted"/>